<dbReference type="AlphaFoldDB" id="A0A7I4YY30"/>
<dbReference type="WBParaSite" id="HCON_00156365-00001">
    <property type="protein sequence ID" value="HCON_00156365-00001"/>
    <property type="gene ID" value="HCON_00156365"/>
</dbReference>
<evidence type="ECO:0000259" key="2">
    <source>
        <dbReference type="Pfam" id="PF01683"/>
    </source>
</evidence>
<dbReference type="InterPro" id="IPR006149">
    <property type="entry name" value="EB_dom"/>
</dbReference>
<evidence type="ECO:0000313" key="4">
    <source>
        <dbReference type="WBParaSite" id="HCON_00156365-00001"/>
    </source>
</evidence>
<evidence type="ECO:0000313" key="5">
    <source>
        <dbReference type="WBParaSite" id="HCON_00156365-00002"/>
    </source>
</evidence>
<keyword evidence="1" id="KW-0732">Signal</keyword>
<accession>A0A7I4YY30</accession>
<name>A0A7I4YY30_HAECO</name>
<feature type="signal peptide" evidence="1">
    <location>
        <begin position="1"/>
        <end position="19"/>
    </location>
</feature>
<reference evidence="4" key="1">
    <citation type="submission" date="2020-12" db="UniProtKB">
        <authorList>
            <consortium name="WormBaseParasite"/>
        </authorList>
    </citation>
    <scope>IDENTIFICATION</scope>
    <source>
        <strain evidence="4 5">MHco3</strain>
    </source>
</reference>
<feature type="domain" description="EB" evidence="2">
    <location>
        <begin position="59"/>
        <end position="100"/>
    </location>
</feature>
<evidence type="ECO:0000313" key="3">
    <source>
        <dbReference type="Proteomes" id="UP000025227"/>
    </source>
</evidence>
<dbReference type="OrthoDB" id="10347568at2759"/>
<protein>
    <submittedName>
        <fullName evidence="4 5">EB domain-containing protein</fullName>
    </submittedName>
</protein>
<dbReference type="Proteomes" id="UP000025227">
    <property type="component" value="Unplaced"/>
</dbReference>
<dbReference type="WBParaSite" id="HCON_00156365-00002">
    <property type="protein sequence ID" value="HCON_00156365-00002"/>
    <property type="gene ID" value="HCON_00156365"/>
</dbReference>
<sequence>MVILHNLLWITVLPALCQAFFCEPNSLTGYPCNNDAVCVRLDPSYTCADGYCCRRTKPCGPNQISINNGTCYAISDIGGPCIYSVQCQSPGGAYCKNGVCVPDRLQ</sequence>
<evidence type="ECO:0000256" key="1">
    <source>
        <dbReference type="SAM" id="SignalP"/>
    </source>
</evidence>
<dbReference type="Pfam" id="PF01683">
    <property type="entry name" value="EB"/>
    <property type="match status" value="1"/>
</dbReference>
<keyword evidence="3" id="KW-1185">Reference proteome</keyword>
<organism evidence="3 4">
    <name type="scientific">Haemonchus contortus</name>
    <name type="common">Barber pole worm</name>
    <dbReference type="NCBI Taxonomy" id="6289"/>
    <lineage>
        <taxon>Eukaryota</taxon>
        <taxon>Metazoa</taxon>
        <taxon>Ecdysozoa</taxon>
        <taxon>Nematoda</taxon>
        <taxon>Chromadorea</taxon>
        <taxon>Rhabditida</taxon>
        <taxon>Rhabditina</taxon>
        <taxon>Rhabditomorpha</taxon>
        <taxon>Strongyloidea</taxon>
        <taxon>Trichostrongylidae</taxon>
        <taxon>Haemonchus</taxon>
    </lineage>
</organism>
<feature type="chain" id="PRO_5044657814" evidence="1">
    <location>
        <begin position="20"/>
        <end position="106"/>
    </location>
</feature>
<proteinExistence type="predicted"/>